<reference evidence="3 4" key="1">
    <citation type="submission" date="2018-03" db="EMBL/GenBank/DDBJ databases">
        <title>Genomic Encyclopedia of Type Strains, Phase III (KMG-III): the genomes of soil and plant-associated and newly described type strains.</title>
        <authorList>
            <person name="Whitman W."/>
        </authorList>
    </citation>
    <scope>NUCLEOTIDE SEQUENCE [LARGE SCALE GENOMIC DNA]</scope>
    <source>
        <strain evidence="3 4">CGMCC 1.9313</strain>
    </source>
</reference>
<dbReference type="Gene3D" id="3.90.550.10">
    <property type="entry name" value="Spore Coat Polysaccharide Biosynthesis Protein SpsA, Chain A"/>
    <property type="match status" value="1"/>
</dbReference>
<dbReference type="GO" id="GO:0016740">
    <property type="term" value="F:transferase activity"/>
    <property type="evidence" value="ECO:0007669"/>
    <property type="project" value="UniProtKB-KW"/>
</dbReference>
<dbReference type="Proteomes" id="UP000238034">
    <property type="component" value="Unassembled WGS sequence"/>
</dbReference>
<gene>
    <name evidence="3" type="ORF">B0I27_102316</name>
</gene>
<keyword evidence="1" id="KW-0472">Membrane</keyword>
<keyword evidence="1" id="KW-0812">Transmembrane</keyword>
<proteinExistence type="predicted"/>
<keyword evidence="3" id="KW-0808">Transferase</keyword>
<evidence type="ECO:0000313" key="3">
    <source>
        <dbReference type="EMBL" id="PRY54549.1"/>
    </source>
</evidence>
<protein>
    <submittedName>
        <fullName evidence="3">Chlorobactene glucosyltransferase</fullName>
    </submittedName>
</protein>
<feature type="domain" description="Glycosyltransferase 2-like" evidence="2">
    <location>
        <begin position="40"/>
        <end position="167"/>
    </location>
</feature>
<dbReference type="AlphaFoldDB" id="A0A2T0U9F4"/>
<organism evidence="3 4">
    <name type="scientific">Arcticibacter pallidicorallinus</name>
    <dbReference type="NCBI Taxonomy" id="1259464"/>
    <lineage>
        <taxon>Bacteria</taxon>
        <taxon>Pseudomonadati</taxon>
        <taxon>Bacteroidota</taxon>
        <taxon>Sphingobacteriia</taxon>
        <taxon>Sphingobacteriales</taxon>
        <taxon>Sphingobacteriaceae</taxon>
        <taxon>Arcticibacter</taxon>
    </lineage>
</organism>
<dbReference type="SUPFAM" id="SSF53448">
    <property type="entry name" value="Nucleotide-diphospho-sugar transferases"/>
    <property type="match status" value="1"/>
</dbReference>
<dbReference type="PANTHER" id="PTHR43646:SF3">
    <property type="entry name" value="SLR1566 PROTEIN"/>
    <property type="match status" value="1"/>
</dbReference>
<dbReference type="InterPro" id="IPR029044">
    <property type="entry name" value="Nucleotide-diphossugar_trans"/>
</dbReference>
<feature type="transmembrane region" description="Helical" evidence="1">
    <location>
        <begin position="293"/>
        <end position="312"/>
    </location>
</feature>
<dbReference type="Pfam" id="PF00535">
    <property type="entry name" value="Glycos_transf_2"/>
    <property type="match status" value="1"/>
</dbReference>
<evidence type="ECO:0000259" key="2">
    <source>
        <dbReference type="Pfam" id="PF00535"/>
    </source>
</evidence>
<evidence type="ECO:0000313" key="4">
    <source>
        <dbReference type="Proteomes" id="UP000238034"/>
    </source>
</evidence>
<sequence>MLVFYVVFFFLILRFAISLFNFISNPKLPGSPRTYTDLVSVLIPARNEAGRIGALLESVMGQSYQNLEILILDDQSTDETLQVCNSYANQDKRIQVISGKELPDGWLGKNFACHQLGQIAKGRYFVFIDADTRVEEGLFDSAVYRVKRGKLVLLSLFATQIMQTIGERVVVPLMHFVLLNLLPLRLVRLSRNPSFSAASGQFMMFDGPMYQIYHWHAQIRDKVLDDMEIAKLIKTYQLPMETLLANGFIKCRMYSGFDEAVNGFSKNILAGFNMNVAGLICYLLLVMIGPLFIAYYLSIPLMMFALTLILLSRVMISLMSGQNVIWNLILHPVQMVTLALISVVSIVRHLTQKTTWKGRAIKS</sequence>
<keyword evidence="4" id="KW-1185">Reference proteome</keyword>
<evidence type="ECO:0000256" key="1">
    <source>
        <dbReference type="SAM" id="Phobius"/>
    </source>
</evidence>
<name>A0A2T0U9F4_9SPHI</name>
<comment type="caution">
    <text evidence="3">The sequence shown here is derived from an EMBL/GenBank/DDBJ whole genome shotgun (WGS) entry which is preliminary data.</text>
</comment>
<accession>A0A2T0U9F4</accession>
<dbReference type="PANTHER" id="PTHR43646">
    <property type="entry name" value="GLYCOSYLTRANSFERASE"/>
    <property type="match status" value="1"/>
</dbReference>
<feature type="transmembrane region" description="Helical" evidence="1">
    <location>
        <begin position="268"/>
        <end position="287"/>
    </location>
</feature>
<dbReference type="InterPro" id="IPR001173">
    <property type="entry name" value="Glyco_trans_2-like"/>
</dbReference>
<keyword evidence="1" id="KW-1133">Transmembrane helix</keyword>
<dbReference type="CDD" id="cd00761">
    <property type="entry name" value="Glyco_tranf_GTA_type"/>
    <property type="match status" value="1"/>
</dbReference>
<feature type="transmembrane region" description="Helical" evidence="1">
    <location>
        <begin position="324"/>
        <end position="347"/>
    </location>
</feature>
<dbReference type="EMBL" id="PVTH01000002">
    <property type="protein sequence ID" value="PRY54549.1"/>
    <property type="molecule type" value="Genomic_DNA"/>
</dbReference>